<dbReference type="PANTHER" id="PTHR24291:SF50">
    <property type="entry name" value="BIFUNCTIONAL ALBAFLAVENONE MONOOXYGENASE_TERPENE SYNTHASE"/>
    <property type="match status" value="1"/>
</dbReference>
<dbReference type="Proteomes" id="UP001190466">
    <property type="component" value="Chromosome"/>
</dbReference>
<keyword evidence="4 7" id="KW-0560">Oxidoreductase</keyword>
<evidence type="ECO:0000256" key="2">
    <source>
        <dbReference type="ARBA" id="ARBA00022617"/>
    </source>
</evidence>
<protein>
    <submittedName>
        <fullName evidence="9">Cytochrome P450</fullName>
    </submittedName>
</protein>
<sequence length="493" mass="55035">MTAAFGTDRRDAGEALRDPRIPRPPKRVPLLGDILTFRGDEPTGSALDYAAQLGPIFEFTFMGARYVVAAGADIVTDLNDEKRFCKHLGPEMIALRILGGDGLFTAHNDEPHWRRAHDLLMPAFTQAAMRRYHPTMVDVGAELLDHWDAHAHAGTAAEVSGDTTRVTLETIGRCAAGYSFDAFASQRMHPFVDNMIAALRGSDRVGVLWATYLPRFVAAGYERRVRRHAANLHAIADDIIAARRAEGLGHHDDLLELMLTPDADGGPRLDEANIRYQLINFLIAGHETTSGALSFALYFLSTHPEVFARARAEVDEIWGDARRPDFEQVAKLRYVRRVLDESLRLQPTVPGYYRQARADTTLAGRYPIRKGQWVLALTGTLHRDPRWTGGGLAPVDQFDPDRFAPEHLRARPGTLYKPFGTGERSCIGRQFALHEAVLLLGLLIRRYDLIADPDYRLTVTERLTVLPKDFRLGLRRRGSQPNCTPCARGSSEE</sequence>
<dbReference type="InterPro" id="IPR050196">
    <property type="entry name" value="Cytochrome_P450_Monoox"/>
</dbReference>
<dbReference type="SUPFAM" id="SSF48264">
    <property type="entry name" value="Cytochrome P450"/>
    <property type="match status" value="1"/>
</dbReference>
<gene>
    <name evidence="9" type="ORF">MU0050_003442</name>
</gene>
<keyword evidence="6 7" id="KW-0503">Monooxygenase</keyword>
<dbReference type="InterPro" id="IPR002401">
    <property type="entry name" value="Cyt_P450_E_grp-I"/>
</dbReference>
<dbReference type="PANTHER" id="PTHR24291">
    <property type="entry name" value="CYTOCHROME P450 FAMILY 4"/>
    <property type="match status" value="1"/>
</dbReference>
<dbReference type="Pfam" id="PF00067">
    <property type="entry name" value="p450"/>
    <property type="match status" value="1"/>
</dbReference>
<evidence type="ECO:0000313" key="9">
    <source>
        <dbReference type="EMBL" id="CAJ1584919.1"/>
    </source>
</evidence>
<comment type="similarity">
    <text evidence="1 7">Belongs to the cytochrome P450 family.</text>
</comment>
<evidence type="ECO:0000256" key="4">
    <source>
        <dbReference type="ARBA" id="ARBA00023002"/>
    </source>
</evidence>
<keyword evidence="5 7" id="KW-0408">Iron</keyword>
<dbReference type="CDD" id="cd11068">
    <property type="entry name" value="CYP120A1"/>
    <property type="match status" value="1"/>
</dbReference>
<dbReference type="InterPro" id="IPR036396">
    <property type="entry name" value="Cyt_P450_sf"/>
</dbReference>
<dbReference type="InterPro" id="IPR001128">
    <property type="entry name" value="Cyt_P450"/>
</dbReference>
<dbReference type="PRINTS" id="PR00463">
    <property type="entry name" value="EP450I"/>
</dbReference>
<evidence type="ECO:0000256" key="5">
    <source>
        <dbReference type="ARBA" id="ARBA00023004"/>
    </source>
</evidence>
<organism evidence="9 10">
    <name type="scientific">[Mycobacterium] wendilense</name>
    <dbReference type="NCBI Taxonomy" id="3064284"/>
    <lineage>
        <taxon>Bacteria</taxon>
        <taxon>Bacillati</taxon>
        <taxon>Actinomycetota</taxon>
        <taxon>Actinomycetes</taxon>
        <taxon>Mycobacteriales</taxon>
        <taxon>Mycobacteriaceae</taxon>
        <taxon>Mycolicibacter</taxon>
    </lineage>
</organism>
<keyword evidence="2 7" id="KW-0349">Heme</keyword>
<dbReference type="RefSeq" id="WP_316510771.1">
    <property type="nucleotide sequence ID" value="NZ_OY726395.1"/>
</dbReference>
<dbReference type="EMBL" id="OY726395">
    <property type="protein sequence ID" value="CAJ1584919.1"/>
    <property type="molecule type" value="Genomic_DNA"/>
</dbReference>
<dbReference type="PROSITE" id="PS00086">
    <property type="entry name" value="CYTOCHROME_P450"/>
    <property type="match status" value="1"/>
</dbReference>
<keyword evidence="10" id="KW-1185">Reference proteome</keyword>
<dbReference type="PRINTS" id="PR00385">
    <property type="entry name" value="P450"/>
</dbReference>
<keyword evidence="3 7" id="KW-0479">Metal-binding</keyword>
<evidence type="ECO:0000256" key="6">
    <source>
        <dbReference type="ARBA" id="ARBA00023033"/>
    </source>
</evidence>
<reference evidence="9 10" key="1">
    <citation type="submission" date="2023-08" db="EMBL/GenBank/DDBJ databases">
        <authorList>
            <person name="Folkvardsen B D."/>
            <person name="Norman A."/>
        </authorList>
    </citation>
    <scope>NUCLEOTIDE SEQUENCE [LARGE SCALE GENOMIC DNA]</scope>
    <source>
        <strain evidence="9 10">Mu0050</strain>
    </source>
</reference>
<feature type="region of interest" description="Disordered" evidence="8">
    <location>
        <begin position="1"/>
        <end position="24"/>
    </location>
</feature>
<evidence type="ECO:0000256" key="8">
    <source>
        <dbReference type="SAM" id="MobiDB-lite"/>
    </source>
</evidence>
<accession>A0ABM9MGY0</accession>
<dbReference type="Gene3D" id="1.10.630.10">
    <property type="entry name" value="Cytochrome P450"/>
    <property type="match status" value="1"/>
</dbReference>
<name>A0ABM9MGY0_9MYCO</name>
<evidence type="ECO:0000256" key="1">
    <source>
        <dbReference type="ARBA" id="ARBA00010617"/>
    </source>
</evidence>
<evidence type="ECO:0000313" key="10">
    <source>
        <dbReference type="Proteomes" id="UP001190466"/>
    </source>
</evidence>
<feature type="compositionally biased region" description="Basic and acidic residues" evidence="8">
    <location>
        <begin position="7"/>
        <end position="21"/>
    </location>
</feature>
<evidence type="ECO:0000256" key="3">
    <source>
        <dbReference type="ARBA" id="ARBA00022723"/>
    </source>
</evidence>
<evidence type="ECO:0000256" key="7">
    <source>
        <dbReference type="RuleBase" id="RU000461"/>
    </source>
</evidence>
<proteinExistence type="inferred from homology"/>
<dbReference type="InterPro" id="IPR017972">
    <property type="entry name" value="Cyt_P450_CS"/>
</dbReference>